<dbReference type="EMBL" id="UYYB01015180">
    <property type="protein sequence ID" value="VDM70219.1"/>
    <property type="molecule type" value="Genomic_DNA"/>
</dbReference>
<organism evidence="1 2">
    <name type="scientific">Strongylus vulgaris</name>
    <name type="common">Blood worm</name>
    <dbReference type="NCBI Taxonomy" id="40348"/>
    <lineage>
        <taxon>Eukaryota</taxon>
        <taxon>Metazoa</taxon>
        <taxon>Ecdysozoa</taxon>
        <taxon>Nematoda</taxon>
        <taxon>Chromadorea</taxon>
        <taxon>Rhabditida</taxon>
        <taxon>Rhabditina</taxon>
        <taxon>Rhabditomorpha</taxon>
        <taxon>Strongyloidea</taxon>
        <taxon>Strongylidae</taxon>
        <taxon>Strongylus</taxon>
    </lineage>
</organism>
<evidence type="ECO:0000313" key="1">
    <source>
        <dbReference type="EMBL" id="VDM70219.1"/>
    </source>
</evidence>
<sequence>MVSPDNFDVSFDPVVSFDLDSFPDLIVSKEPVASFDLVVSADFVVPVSTPEGSFDLDLSSDLTASPERCCVPFEFLSSLDFLPKPLKLLYKHDYIKGRTDSLWIGVTSPFLNISNYSVSATIT</sequence>
<dbReference type="Proteomes" id="UP000270094">
    <property type="component" value="Unassembled WGS sequence"/>
</dbReference>
<reference evidence="1 2" key="1">
    <citation type="submission" date="2018-11" db="EMBL/GenBank/DDBJ databases">
        <authorList>
            <consortium name="Pathogen Informatics"/>
        </authorList>
    </citation>
    <scope>NUCLEOTIDE SEQUENCE [LARGE SCALE GENOMIC DNA]</scope>
</reference>
<gene>
    <name evidence="1" type="ORF">SVUK_LOCUS5217</name>
</gene>
<dbReference type="AlphaFoldDB" id="A0A3P7IT11"/>
<evidence type="ECO:0000313" key="2">
    <source>
        <dbReference type="Proteomes" id="UP000270094"/>
    </source>
</evidence>
<protein>
    <submittedName>
        <fullName evidence="1">Uncharacterized protein</fullName>
    </submittedName>
</protein>
<proteinExistence type="predicted"/>
<name>A0A3P7IT11_STRVU</name>
<keyword evidence="2" id="KW-1185">Reference proteome</keyword>
<accession>A0A3P7IT11</accession>